<reference evidence="1 2" key="1">
    <citation type="journal article" date="2018" name="Nat. Ecol. Evol.">
        <title>Pezizomycetes genomes reveal the molecular basis of ectomycorrhizal truffle lifestyle.</title>
        <authorList>
            <person name="Murat C."/>
            <person name="Payen T."/>
            <person name="Noel B."/>
            <person name="Kuo A."/>
            <person name="Morin E."/>
            <person name="Chen J."/>
            <person name="Kohler A."/>
            <person name="Krizsan K."/>
            <person name="Balestrini R."/>
            <person name="Da Silva C."/>
            <person name="Montanini B."/>
            <person name="Hainaut M."/>
            <person name="Levati E."/>
            <person name="Barry K.W."/>
            <person name="Belfiori B."/>
            <person name="Cichocki N."/>
            <person name="Clum A."/>
            <person name="Dockter R.B."/>
            <person name="Fauchery L."/>
            <person name="Guy J."/>
            <person name="Iotti M."/>
            <person name="Le Tacon F."/>
            <person name="Lindquist E.A."/>
            <person name="Lipzen A."/>
            <person name="Malagnac F."/>
            <person name="Mello A."/>
            <person name="Molinier V."/>
            <person name="Miyauchi S."/>
            <person name="Poulain J."/>
            <person name="Riccioni C."/>
            <person name="Rubini A."/>
            <person name="Sitrit Y."/>
            <person name="Splivallo R."/>
            <person name="Traeger S."/>
            <person name="Wang M."/>
            <person name="Zifcakova L."/>
            <person name="Wipf D."/>
            <person name="Zambonelli A."/>
            <person name="Paolocci F."/>
            <person name="Nowrousian M."/>
            <person name="Ottonello S."/>
            <person name="Baldrian P."/>
            <person name="Spatafora J.W."/>
            <person name="Henrissat B."/>
            <person name="Nagy L.G."/>
            <person name="Aury J.M."/>
            <person name="Wincker P."/>
            <person name="Grigoriev I.V."/>
            <person name="Bonfante P."/>
            <person name="Martin F.M."/>
        </authorList>
    </citation>
    <scope>NUCLEOTIDE SEQUENCE [LARGE SCALE GENOMIC DNA]</scope>
    <source>
        <strain evidence="1 2">RN42</strain>
    </source>
</reference>
<gene>
    <name evidence="1" type="ORF">BJ508DRAFT_215961</name>
</gene>
<keyword evidence="2" id="KW-1185">Reference proteome</keyword>
<proteinExistence type="predicted"/>
<dbReference type="OrthoDB" id="2669721at2759"/>
<dbReference type="AlphaFoldDB" id="A0A3N4HLI4"/>
<evidence type="ECO:0000313" key="1">
    <source>
        <dbReference type="EMBL" id="RPA73756.1"/>
    </source>
</evidence>
<organism evidence="1 2">
    <name type="scientific">Ascobolus immersus RN42</name>
    <dbReference type="NCBI Taxonomy" id="1160509"/>
    <lineage>
        <taxon>Eukaryota</taxon>
        <taxon>Fungi</taxon>
        <taxon>Dikarya</taxon>
        <taxon>Ascomycota</taxon>
        <taxon>Pezizomycotina</taxon>
        <taxon>Pezizomycetes</taxon>
        <taxon>Pezizales</taxon>
        <taxon>Ascobolaceae</taxon>
        <taxon>Ascobolus</taxon>
    </lineage>
</organism>
<dbReference type="EMBL" id="ML119811">
    <property type="protein sequence ID" value="RPA73756.1"/>
    <property type="molecule type" value="Genomic_DNA"/>
</dbReference>
<name>A0A3N4HLI4_ASCIM</name>
<protein>
    <submittedName>
        <fullName evidence="1">Uncharacterized protein</fullName>
    </submittedName>
</protein>
<evidence type="ECO:0000313" key="2">
    <source>
        <dbReference type="Proteomes" id="UP000275078"/>
    </source>
</evidence>
<dbReference type="Proteomes" id="UP000275078">
    <property type="component" value="Unassembled WGS sequence"/>
</dbReference>
<accession>A0A3N4HLI4</accession>
<sequence length="101" mass="12487">MKAANWQRFVYHQSPVYFRRYLPKKHYNQWMSLIEGMRLSTRKTLTVREVYEIKERFFQFVAYYEKTFYRYNVDRISACLPTIHQLRHIHEAILNCGPTYV</sequence>